<dbReference type="Proteomes" id="UP001431783">
    <property type="component" value="Unassembled WGS sequence"/>
</dbReference>
<comment type="caution">
    <text evidence="2">The sequence shown here is derived from an EMBL/GenBank/DDBJ whole genome shotgun (WGS) entry which is preliminary data.</text>
</comment>
<proteinExistence type="predicted"/>
<accession>A0AAW1V948</accession>
<feature type="compositionally biased region" description="Pro residues" evidence="1">
    <location>
        <begin position="1"/>
        <end position="11"/>
    </location>
</feature>
<reference evidence="2 3" key="1">
    <citation type="submission" date="2023-03" db="EMBL/GenBank/DDBJ databases">
        <title>Genome insight into feeding habits of ladybird beetles.</title>
        <authorList>
            <person name="Li H.-S."/>
            <person name="Huang Y.-H."/>
            <person name="Pang H."/>
        </authorList>
    </citation>
    <scope>NUCLEOTIDE SEQUENCE [LARGE SCALE GENOMIC DNA]</scope>
    <source>
        <strain evidence="2">SYSU_2023b</strain>
        <tissue evidence="2">Whole body</tissue>
    </source>
</reference>
<name>A0AAW1V948_9CUCU</name>
<evidence type="ECO:0000313" key="3">
    <source>
        <dbReference type="Proteomes" id="UP001431783"/>
    </source>
</evidence>
<feature type="compositionally biased region" description="Polar residues" evidence="1">
    <location>
        <begin position="44"/>
        <end position="57"/>
    </location>
</feature>
<sequence length="146" mass="16263">MYPTVSSPPPAKRSHRMSPYPSVQKPRSSSSSPSPTEYNPPDHVQNTSYNTVGTYPTWTSLPPQPSTTIVGSSLNCWSLPPSPSYAMRSYQHSSIPNLANVSYQAYYNQEPSCMHYQNPEYISVVNSDLTYTQLDSSTAVTYQNDL</sequence>
<feature type="compositionally biased region" description="Low complexity" evidence="1">
    <location>
        <begin position="21"/>
        <end position="41"/>
    </location>
</feature>
<evidence type="ECO:0000256" key="1">
    <source>
        <dbReference type="SAM" id="MobiDB-lite"/>
    </source>
</evidence>
<organism evidence="2 3">
    <name type="scientific">Henosepilachna vigintioctopunctata</name>
    <dbReference type="NCBI Taxonomy" id="420089"/>
    <lineage>
        <taxon>Eukaryota</taxon>
        <taxon>Metazoa</taxon>
        <taxon>Ecdysozoa</taxon>
        <taxon>Arthropoda</taxon>
        <taxon>Hexapoda</taxon>
        <taxon>Insecta</taxon>
        <taxon>Pterygota</taxon>
        <taxon>Neoptera</taxon>
        <taxon>Endopterygota</taxon>
        <taxon>Coleoptera</taxon>
        <taxon>Polyphaga</taxon>
        <taxon>Cucujiformia</taxon>
        <taxon>Coccinelloidea</taxon>
        <taxon>Coccinellidae</taxon>
        <taxon>Epilachninae</taxon>
        <taxon>Epilachnini</taxon>
        <taxon>Henosepilachna</taxon>
    </lineage>
</organism>
<evidence type="ECO:0000313" key="2">
    <source>
        <dbReference type="EMBL" id="KAK9888828.1"/>
    </source>
</evidence>
<dbReference type="EMBL" id="JARQZJ010000121">
    <property type="protein sequence ID" value="KAK9888828.1"/>
    <property type="molecule type" value="Genomic_DNA"/>
</dbReference>
<dbReference type="AlphaFoldDB" id="A0AAW1V948"/>
<protein>
    <submittedName>
        <fullName evidence="2">Uncharacterized protein</fullName>
    </submittedName>
</protein>
<feature type="region of interest" description="Disordered" evidence="1">
    <location>
        <begin position="1"/>
        <end position="57"/>
    </location>
</feature>
<gene>
    <name evidence="2" type="ORF">WA026_001050</name>
</gene>
<keyword evidence="3" id="KW-1185">Reference proteome</keyword>